<keyword evidence="6 7" id="KW-0472">Membrane</keyword>
<dbReference type="AlphaFoldDB" id="A0AA36GX73"/>
<dbReference type="InterPro" id="IPR006593">
    <property type="entry name" value="Cyt_b561/ferric_Rdtase_TM"/>
</dbReference>
<feature type="transmembrane region" description="Helical" evidence="7">
    <location>
        <begin position="93"/>
        <end position="114"/>
    </location>
</feature>
<comment type="subcellular location">
    <subcellularLocation>
        <location evidence="1">Membrane</location>
    </subcellularLocation>
</comment>
<accession>A0AA36GX73</accession>
<dbReference type="Proteomes" id="UP001176961">
    <property type="component" value="Unassembled WGS sequence"/>
</dbReference>
<evidence type="ECO:0000256" key="6">
    <source>
        <dbReference type="ARBA" id="ARBA00023136"/>
    </source>
</evidence>
<keyword evidence="10" id="KW-1185">Reference proteome</keyword>
<keyword evidence="5 7" id="KW-1133">Transmembrane helix</keyword>
<feature type="domain" description="Cytochrome b561" evidence="8">
    <location>
        <begin position="4"/>
        <end position="49"/>
    </location>
</feature>
<dbReference type="Pfam" id="PF03188">
    <property type="entry name" value="Cytochrom_B561"/>
    <property type="match status" value="1"/>
</dbReference>
<evidence type="ECO:0000313" key="9">
    <source>
        <dbReference type="EMBL" id="CAJ0600025.1"/>
    </source>
</evidence>
<proteinExistence type="predicted"/>
<keyword evidence="2" id="KW-0813">Transport</keyword>
<evidence type="ECO:0000256" key="7">
    <source>
        <dbReference type="SAM" id="Phobius"/>
    </source>
</evidence>
<evidence type="ECO:0000313" key="10">
    <source>
        <dbReference type="Proteomes" id="UP001176961"/>
    </source>
</evidence>
<organism evidence="9 10">
    <name type="scientific">Cylicocyclus nassatus</name>
    <name type="common">Nematode worm</name>
    <dbReference type="NCBI Taxonomy" id="53992"/>
    <lineage>
        <taxon>Eukaryota</taxon>
        <taxon>Metazoa</taxon>
        <taxon>Ecdysozoa</taxon>
        <taxon>Nematoda</taxon>
        <taxon>Chromadorea</taxon>
        <taxon>Rhabditida</taxon>
        <taxon>Rhabditina</taxon>
        <taxon>Rhabditomorpha</taxon>
        <taxon>Strongyloidea</taxon>
        <taxon>Strongylidae</taxon>
        <taxon>Cylicocyclus</taxon>
    </lineage>
</organism>
<evidence type="ECO:0000256" key="4">
    <source>
        <dbReference type="ARBA" id="ARBA00022982"/>
    </source>
</evidence>
<evidence type="ECO:0000256" key="3">
    <source>
        <dbReference type="ARBA" id="ARBA00022692"/>
    </source>
</evidence>
<feature type="transmembrane region" description="Helical" evidence="7">
    <location>
        <begin position="31"/>
        <end position="54"/>
    </location>
</feature>
<protein>
    <recommendedName>
        <fullName evidence="8">Cytochrome b561 domain-containing protein</fullName>
    </recommendedName>
</protein>
<keyword evidence="4" id="KW-0249">Electron transport</keyword>
<reference evidence="9" key="1">
    <citation type="submission" date="2023-07" db="EMBL/GenBank/DDBJ databases">
        <authorList>
            <consortium name="CYATHOMIX"/>
        </authorList>
    </citation>
    <scope>NUCLEOTIDE SEQUENCE</scope>
    <source>
        <strain evidence="9">N/A</strain>
    </source>
</reference>
<evidence type="ECO:0000256" key="1">
    <source>
        <dbReference type="ARBA" id="ARBA00004370"/>
    </source>
</evidence>
<evidence type="ECO:0000256" key="5">
    <source>
        <dbReference type="ARBA" id="ARBA00022989"/>
    </source>
</evidence>
<dbReference type="GO" id="GO:0016020">
    <property type="term" value="C:membrane"/>
    <property type="evidence" value="ECO:0007669"/>
    <property type="project" value="UniProtKB-SubCell"/>
</dbReference>
<evidence type="ECO:0000259" key="8">
    <source>
        <dbReference type="Pfam" id="PF03188"/>
    </source>
</evidence>
<evidence type="ECO:0000256" key="2">
    <source>
        <dbReference type="ARBA" id="ARBA00022448"/>
    </source>
</evidence>
<gene>
    <name evidence="9" type="ORF">CYNAS_LOCUS12008</name>
</gene>
<name>A0AA36GX73_CYLNA</name>
<comment type="caution">
    <text evidence="9">The sequence shown here is derived from an EMBL/GenBank/DDBJ whole genome shotgun (WGS) entry which is preliminary data.</text>
</comment>
<dbReference type="Gene3D" id="1.20.120.1770">
    <property type="match status" value="1"/>
</dbReference>
<sequence>MMTMVTASSLAASKAIYDTKVLNKIPHAMSLHSWVGLAAILGIGGQELLFTVYLRVRLLRLPNPSAEISSALRALPPSGCCWTKGHKLCDQQIISNLLGVTVFFYAPTALILVANPRWKRSRLPEEVRPAIETKILEEKQICIAIVYCSWYPRDHPKATEHLRRFNRRVRCQTAAMATKWLAFLLFFIQVDYLSCCVFDKVNVVNIGDTHLDGFADKNKCFAACYANKECSTVVVYKKNNRCDLLVKGEDSIDCADDKLECYVLQRDEVDPVCKTFVNF</sequence>
<dbReference type="EMBL" id="CATQJL010000223">
    <property type="protein sequence ID" value="CAJ0600025.1"/>
    <property type="molecule type" value="Genomic_DNA"/>
</dbReference>
<keyword evidence="3 7" id="KW-0812">Transmembrane</keyword>